<name>A0A382Q5J3_9ZZZZ</name>
<organism evidence="1">
    <name type="scientific">marine metagenome</name>
    <dbReference type="NCBI Taxonomy" id="408172"/>
    <lineage>
        <taxon>unclassified sequences</taxon>
        <taxon>metagenomes</taxon>
        <taxon>ecological metagenomes</taxon>
    </lineage>
</organism>
<gene>
    <name evidence="1" type="ORF">METZ01_LOCUS332586</name>
</gene>
<dbReference type="SUPFAM" id="SSF53474">
    <property type="entry name" value="alpha/beta-Hydrolases"/>
    <property type="match status" value="1"/>
</dbReference>
<reference evidence="1" key="1">
    <citation type="submission" date="2018-05" db="EMBL/GenBank/DDBJ databases">
        <authorList>
            <person name="Lanie J.A."/>
            <person name="Ng W.-L."/>
            <person name="Kazmierczak K.M."/>
            <person name="Andrzejewski T.M."/>
            <person name="Davidsen T.M."/>
            <person name="Wayne K.J."/>
            <person name="Tettelin H."/>
            <person name="Glass J.I."/>
            <person name="Rusch D."/>
            <person name="Podicherti R."/>
            <person name="Tsui H.-C.T."/>
            <person name="Winkler M.E."/>
        </authorList>
    </citation>
    <scope>NUCLEOTIDE SEQUENCE</scope>
</reference>
<evidence type="ECO:0008006" key="2">
    <source>
        <dbReference type="Google" id="ProtNLM"/>
    </source>
</evidence>
<proteinExistence type="predicted"/>
<dbReference type="AlphaFoldDB" id="A0A382Q5J3"/>
<feature type="non-terminal residue" evidence="1">
    <location>
        <position position="1"/>
    </location>
</feature>
<evidence type="ECO:0000313" key="1">
    <source>
        <dbReference type="EMBL" id="SVC79732.1"/>
    </source>
</evidence>
<sequence>YGATVEMALERWFTEKFATDHPEIIDQVRHWMHSNDRNIYPEIYRVLAFGDQALASEIPKIRCPTLIMTCTDDVGSPPDMARRMAQAIPGAELAIVPELRHMGLMEAPSAINEILISFLAA</sequence>
<dbReference type="Gene3D" id="3.40.50.1820">
    <property type="entry name" value="alpha/beta hydrolase"/>
    <property type="match status" value="1"/>
</dbReference>
<dbReference type="EMBL" id="UINC01111478">
    <property type="protein sequence ID" value="SVC79732.1"/>
    <property type="molecule type" value="Genomic_DNA"/>
</dbReference>
<dbReference type="InterPro" id="IPR029058">
    <property type="entry name" value="AB_hydrolase_fold"/>
</dbReference>
<accession>A0A382Q5J3</accession>
<protein>
    <recommendedName>
        <fullName evidence="2">Peptidase S33 tripeptidyl aminopeptidase-like C-terminal domain-containing protein</fullName>
    </recommendedName>
</protein>